<dbReference type="Pfam" id="PF00072">
    <property type="entry name" value="Response_reg"/>
    <property type="match status" value="1"/>
</dbReference>
<dbReference type="PANTHER" id="PTHR37299">
    <property type="entry name" value="TRANSCRIPTIONAL REGULATOR-RELATED"/>
    <property type="match status" value="1"/>
</dbReference>
<comment type="caution">
    <text evidence="5">The sequence shown here is derived from an EMBL/GenBank/DDBJ whole genome shotgun (WGS) entry which is preliminary data.</text>
</comment>
<dbReference type="PROSITE" id="PS50110">
    <property type="entry name" value="RESPONSE_REGULATORY"/>
    <property type="match status" value="1"/>
</dbReference>
<evidence type="ECO:0000259" key="3">
    <source>
        <dbReference type="PROSITE" id="PS50110"/>
    </source>
</evidence>
<dbReference type="Gene3D" id="2.20.25.10">
    <property type="match status" value="1"/>
</dbReference>
<feature type="domain" description="HTH LytTR-type" evidence="4">
    <location>
        <begin position="151"/>
        <end position="257"/>
    </location>
</feature>
<feature type="modified residue" description="4-aspartylphosphate" evidence="1">
    <location>
        <position position="55"/>
    </location>
</feature>
<dbReference type="RefSeq" id="WP_307335574.1">
    <property type="nucleotide sequence ID" value="NZ_JAUSUQ010000002.1"/>
</dbReference>
<dbReference type="InterPro" id="IPR007492">
    <property type="entry name" value="LytTR_DNA-bd_dom"/>
</dbReference>
<dbReference type="EMBL" id="JAUSUQ010000002">
    <property type="protein sequence ID" value="MDQ0337976.1"/>
    <property type="molecule type" value="Genomic_DNA"/>
</dbReference>
<gene>
    <name evidence="5" type="ORF">J2S00_000759</name>
</gene>
<dbReference type="Pfam" id="PF04397">
    <property type="entry name" value="LytTR"/>
    <property type="match status" value="1"/>
</dbReference>
<dbReference type="Gene3D" id="3.40.50.2300">
    <property type="match status" value="1"/>
</dbReference>
<sequence>MSIKVMIAEDEKLAREELEYLLSSYNDLELIPSVTNGKDLLEKYEEYCPDVIFLDIQMPELEGMFVAKQLRAREHPPLIVFTTAYEHYAVEAFRLKAIDYLLKPYSEQRLEEAINRIRTEIKRLREQAKKEATAPETKTSPSREIQRIGKLLIDDGERLSVVDPASILYVVREDRLLKIHTATKIYTSKLTLQELEEKLAPYNFFRPHRSYLVNLNFVEEITPWFNGAYNLTLQHRQKTKIPVSRTAAKELLQRLQM</sequence>
<evidence type="ECO:0000313" key="5">
    <source>
        <dbReference type="EMBL" id="MDQ0337976.1"/>
    </source>
</evidence>
<evidence type="ECO:0000313" key="6">
    <source>
        <dbReference type="Proteomes" id="UP001232445"/>
    </source>
</evidence>
<feature type="coiled-coil region" evidence="2">
    <location>
        <begin position="107"/>
        <end position="134"/>
    </location>
</feature>
<accession>A0ABU0CNI7</accession>
<feature type="domain" description="Response regulatory" evidence="3">
    <location>
        <begin position="4"/>
        <end position="118"/>
    </location>
</feature>
<dbReference type="InterPro" id="IPR001789">
    <property type="entry name" value="Sig_transdc_resp-reg_receiver"/>
</dbReference>
<organism evidence="5 6">
    <name type="scientific">Caldalkalibacillus uzonensis</name>
    <dbReference type="NCBI Taxonomy" id="353224"/>
    <lineage>
        <taxon>Bacteria</taxon>
        <taxon>Bacillati</taxon>
        <taxon>Bacillota</taxon>
        <taxon>Bacilli</taxon>
        <taxon>Bacillales</taxon>
        <taxon>Bacillaceae</taxon>
        <taxon>Caldalkalibacillus</taxon>
    </lineage>
</organism>
<dbReference type="Proteomes" id="UP001232445">
    <property type="component" value="Unassembled WGS sequence"/>
</dbReference>
<evidence type="ECO:0000256" key="1">
    <source>
        <dbReference type="PROSITE-ProRule" id="PRU00169"/>
    </source>
</evidence>
<evidence type="ECO:0000256" key="2">
    <source>
        <dbReference type="SAM" id="Coils"/>
    </source>
</evidence>
<dbReference type="CDD" id="cd17532">
    <property type="entry name" value="REC_LytTR_AlgR-like"/>
    <property type="match status" value="1"/>
</dbReference>
<dbReference type="SUPFAM" id="SSF52172">
    <property type="entry name" value="CheY-like"/>
    <property type="match status" value="1"/>
</dbReference>
<keyword evidence="2" id="KW-0175">Coiled coil</keyword>
<dbReference type="InterPro" id="IPR011006">
    <property type="entry name" value="CheY-like_superfamily"/>
</dbReference>
<dbReference type="SMART" id="SM00850">
    <property type="entry name" value="LytTR"/>
    <property type="match status" value="1"/>
</dbReference>
<name>A0ABU0CNI7_9BACI</name>
<dbReference type="Gene3D" id="2.40.50.40">
    <property type="match status" value="1"/>
</dbReference>
<dbReference type="SMART" id="SM00448">
    <property type="entry name" value="REC"/>
    <property type="match status" value="1"/>
</dbReference>
<dbReference type="PANTHER" id="PTHR37299:SF1">
    <property type="entry name" value="STAGE 0 SPORULATION PROTEIN A HOMOLOG"/>
    <property type="match status" value="1"/>
</dbReference>
<evidence type="ECO:0000259" key="4">
    <source>
        <dbReference type="PROSITE" id="PS50930"/>
    </source>
</evidence>
<keyword evidence="6" id="KW-1185">Reference proteome</keyword>
<protein>
    <submittedName>
        <fullName evidence="5">Two-component system response regulator LytT</fullName>
    </submittedName>
</protein>
<dbReference type="PROSITE" id="PS50930">
    <property type="entry name" value="HTH_LYTTR"/>
    <property type="match status" value="1"/>
</dbReference>
<dbReference type="InterPro" id="IPR046947">
    <property type="entry name" value="LytR-like"/>
</dbReference>
<keyword evidence="1" id="KW-0597">Phosphoprotein</keyword>
<reference evidence="5 6" key="1">
    <citation type="submission" date="2023-07" db="EMBL/GenBank/DDBJ databases">
        <title>Genomic Encyclopedia of Type Strains, Phase IV (KMG-IV): sequencing the most valuable type-strain genomes for metagenomic binning, comparative biology and taxonomic classification.</title>
        <authorList>
            <person name="Goeker M."/>
        </authorList>
    </citation>
    <scope>NUCLEOTIDE SEQUENCE [LARGE SCALE GENOMIC DNA]</scope>
    <source>
        <strain evidence="5 6">DSM 17740</strain>
    </source>
</reference>
<proteinExistence type="predicted"/>